<dbReference type="Proteomes" id="UP000198287">
    <property type="component" value="Unassembled WGS sequence"/>
</dbReference>
<proteinExistence type="predicted"/>
<feature type="compositionally biased region" description="Low complexity" evidence="1">
    <location>
        <begin position="31"/>
        <end position="44"/>
    </location>
</feature>
<protein>
    <submittedName>
        <fullName evidence="2">Uncharacterized protein</fullName>
    </submittedName>
</protein>
<comment type="caution">
    <text evidence="2">The sequence shown here is derived from an EMBL/GenBank/DDBJ whole genome shotgun (WGS) entry which is preliminary data.</text>
</comment>
<evidence type="ECO:0000313" key="2">
    <source>
        <dbReference type="EMBL" id="OXA48391.1"/>
    </source>
</evidence>
<reference evidence="2 3" key="1">
    <citation type="submission" date="2015-12" db="EMBL/GenBank/DDBJ databases">
        <title>The genome of Folsomia candida.</title>
        <authorList>
            <person name="Faddeeva A."/>
            <person name="Derks M.F."/>
            <person name="Anvar Y."/>
            <person name="Smit S."/>
            <person name="Van Straalen N."/>
            <person name="Roelofs D."/>
        </authorList>
    </citation>
    <scope>NUCLEOTIDE SEQUENCE [LARGE SCALE GENOMIC DNA]</scope>
    <source>
        <strain evidence="2 3">VU population</strain>
        <tissue evidence="2">Whole body</tissue>
    </source>
</reference>
<dbReference type="AlphaFoldDB" id="A0A226DUL0"/>
<organism evidence="2 3">
    <name type="scientific">Folsomia candida</name>
    <name type="common">Springtail</name>
    <dbReference type="NCBI Taxonomy" id="158441"/>
    <lineage>
        <taxon>Eukaryota</taxon>
        <taxon>Metazoa</taxon>
        <taxon>Ecdysozoa</taxon>
        <taxon>Arthropoda</taxon>
        <taxon>Hexapoda</taxon>
        <taxon>Collembola</taxon>
        <taxon>Entomobryomorpha</taxon>
        <taxon>Isotomoidea</taxon>
        <taxon>Isotomidae</taxon>
        <taxon>Proisotominae</taxon>
        <taxon>Folsomia</taxon>
    </lineage>
</organism>
<gene>
    <name evidence="2" type="ORF">Fcan01_17382</name>
</gene>
<keyword evidence="3" id="KW-1185">Reference proteome</keyword>
<evidence type="ECO:0000313" key="3">
    <source>
        <dbReference type="Proteomes" id="UP000198287"/>
    </source>
</evidence>
<sequence>MSRSLSMDFRWERQVYRFQKKSQCYRRKMSMMRTTTRASTSTHSGESVGLRKRGQPHSSQNEDDVKRKKLQCSLLEMKLYKHRLECLKLEKELLLPSSTFTYELFD</sequence>
<dbReference type="EMBL" id="LNIX01000012">
    <property type="protein sequence ID" value="OXA48391.1"/>
    <property type="molecule type" value="Genomic_DNA"/>
</dbReference>
<evidence type="ECO:0000256" key="1">
    <source>
        <dbReference type="SAM" id="MobiDB-lite"/>
    </source>
</evidence>
<accession>A0A226DUL0</accession>
<feature type="region of interest" description="Disordered" evidence="1">
    <location>
        <begin position="28"/>
        <end position="65"/>
    </location>
</feature>
<name>A0A226DUL0_FOLCA</name>